<dbReference type="Proteomes" id="UP000294364">
    <property type="component" value="Chromosome"/>
</dbReference>
<dbReference type="PANTHER" id="PTHR43876">
    <property type="entry name" value="UBIQUINONE BIOSYNTHESIS MONOOXYGENASE COQ6, MITOCHONDRIAL"/>
    <property type="match status" value="1"/>
</dbReference>
<dbReference type="InterPro" id="IPR002938">
    <property type="entry name" value="FAD-bd"/>
</dbReference>
<comment type="similarity">
    <text evidence="3">Belongs to the UbiH/COQ6 family.</text>
</comment>
<evidence type="ECO:0000256" key="6">
    <source>
        <dbReference type="ARBA" id="ARBA00023002"/>
    </source>
</evidence>
<dbReference type="RefSeq" id="WP_157992259.1">
    <property type="nucleotide sequence ID" value="NZ_LR217698.1"/>
</dbReference>
<dbReference type="AlphaFoldDB" id="A0A451D043"/>
<evidence type="ECO:0000256" key="5">
    <source>
        <dbReference type="ARBA" id="ARBA00022827"/>
    </source>
</evidence>
<evidence type="ECO:0000256" key="3">
    <source>
        <dbReference type="ARBA" id="ARBA00005349"/>
    </source>
</evidence>
<evidence type="ECO:0000259" key="8">
    <source>
        <dbReference type="Pfam" id="PF01494"/>
    </source>
</evidence>
<dbReference type="EC" id="1.14.13.-" evidence="9"/>
<dbReference type="InterPro" id="IPR018168">
    <property type="entry name" value="Ubi_Hdrlase_CS"/>
</dbReference>
<evidence type="ECO:0000256" key="4">
    <source>
        <dbReference type="ARBA" id="ARBA00022630"/>
    </source>
</evidence>
<dbReference type="OrthoDB" id="9769565at2"/>
<dbReference type="Gene3D" id="3.50.50.60">
    <property type="entry name" value="FAD/NAD(P)-binding domain"/>
    <property type="match status" value="2"/>
</dbReference>
<gene>
    <name evidence="9" type="primary">ubiH</name>
    <name evidence="9" type="ORF">ERCICURT3053_635</name>
</gene>
<evidence type="ECO:0000256" key="1">
    <source>
        <dbReference type="ARBA" id="ARBA00001974"/>
    </source>
</evidence>
<evidence type="ECO:0000313" key="9">
    <source>
        <dbReference type="EMBL" id="VFP78984.1"/>
    </source>
</evidence>
<accession>A0A451D043</accession>
<dbReference type="InterPro" id="IPR036188">
    <property type="entry name" value="FAD/NAD-bd_sf"/>
</dbReference>
<dbReference type="NCBIfam" id="NF004356">
    <property type="entry name" value="PRK05732.1"/>
    <property type="match status" value="1"/>
</dbReference>
<dbReference type="PROSITE" id="PS01304">
    <property type="entry name" value="UBIH"/>
    <property type="match status" value="1"/>
</dbReference>
<keyword evidence="5" id="KW-0274">FAD</keyword>
<dbReference type="GO" id="GO:0071949">
    <property type="term" value="F:FAD binding"/>
    <property type="evidence" value="ECO:0007669"/>
    <property type="project" value="InterPro"/>
</dbReference>
<dbReference type="NCBIfam" id="TIGR01988">
    <property type="entry name" value="Ubi-OHases"/>
    <property type="match status" value="1"/>
</dbReference>
<proteinExistence type="inferred from homology"/>
<feature type="domain" description="FAD-binding" evidence="8">
    <location>
        <begin position="150"/>
        <end position="346"/>
    </location>
</feature>
<reference evidence="9 10" key="1">
    <citation type="submission" date="2019-02" db="EMBL/GenBank/DDBJ databases">
        <authorList>
            <person name="Manzano-Marin A."/>
            <person name="Manzano-Marin A."/>
        </authorList>
    </citation>
    <scope>NUCLEOTIDE SEQUENCE [LARGE SCALE GENOMIC DNA]</scope>
    <source>
        <strain evidence="9 10">ErCicurtihirsuta</strain>
    </source>
</reference>
<comment type="cofactor">
    <cofactor evidence="1">
        <name>FAD</name>
        <dbReference type="ChEBI" id="CHEBI:57692"/>
    </cofactor>
</comment>
<dbReference type="PRINTS" id="PR00420">
    <property type="entry name" value="RNGMNOXGNASE"/>
</dbReference>
<protein>
    <submittedName>
        <fullName evidence="9">2-octaprenyl-6-methoxyphenol hydroxylase</fullName>
        <ecNumber evidence="9">1.14.13.-</ecNumber>
    </submittedName>
</protein>
<evidence type="ECO:0000256" key="7">
    <source>
        <dbReference type="ARBA" id="ARBA00023033"/>
    </source>
</evidence>
<dbReference type="InterPro" id="IPR010971">
    <property type="entry name" value="UbiH/COQ6"/>
</dbReference>
<dbReference type="SUPFAM" id="SSF51905">
    <property type="entry name" value="FAD/NAD(P)-binding domain"/>
    <property type="match status" value="1"/>
</dbReference>
<dbReference type="GO" id="GO:0008681">
    <property type="term" value="F:2-octaprenyl-6-methoxyphenol hydroxylase activity"/>
    <property type="evidence" value="ECO:0007669"/>
    <property type="project" value="InterPro"/>
</dbReference>
<dbReference type="Pfam" id="PF01494">
    <property type="entry name" value="FAD_binding_3"/>
    <property type="match status" value="1"/>
</dbReference>
<name>A0A451D043_9GAMM</name>
<keyword evidence="7" id="KW-0503">Monooxygenase</keyword>
<dbReference type="InterPro" id="IPR011295">
    <property type="entry name" value="UbiH"/>
</dbReference>
<dbReference type="InterPro" id="IPR051205">
    <property type="entry name" value="UbiH/COQ6_monooxygenase"/>
</dbReference>
<evidence type="ECO:0000313" key="10">
    <source>
        <dbReference type="Proteomes" id="UP000294364"/>
    </source>
</evidence>
<organism evidence="9 10">
    <name type="scientific">Candidatus Erwinia haradaeae</name>
    <dbReference type="NCBI Taxonomy" id="1922217"/>
    <lineage>
        <taxon>Bacteria</taxon>
        <taxon>Pseudomonadati</taxon>
        <taxon>Pseudomonadota</taxon>
        <taxon>Gammaproteobacteria</taxon>
        <taxon>Enterobacterales</taxon>
        <taxon>Erwiniaceae</taxon>
        <taxon>Erwinia</taxon>
    </lineage>
</organism>
<comment type="pathway">
    <text evidence="2">Cofactor biosynthesis; ubiquinone biosynthesis.</text>
</comment>
<keyword evidence="6 9" id="KW-0560">Oxidoreductase</keyword>
<dbReference type="PANTHER" id="PTHR43876:SF8">
    <property type="entry name" value="2-OCTAPRENYL-6-METHOXYPHENOL HYDROXYLASE"/>
    <property type="match status" value="1"/>
</dbReference>
<keyword evidence="4" id="KW-0285">Flavoprotein</keyword>
<evidence type="ECO:0000256" key="2">
    <source>
        <dbReference type="ARBA" id="ARBA00004749"/>
    </source>
</evidence>
<dbReference type="UniPathway" id="UPA00232"/>
<dbReference type="EMBL" id="LR217698">
    <property type="protein sequence ID" value="VFP78984.1"/>
    <property type="molecule type" value="Genomic_DNA"/>
</dbReference>
<dbReference type="NCBIfam" id="TIGR01984">
    <property type="entry name" value="UbiH"/>
    <property type="match status" value="1"/>
</dbReference>
<dbReference type="GO" id="GO:0006744">
    <property type="term" value="P:ubiquinone biosynthetic process"/>
    <property type="evidence" value="ECO:0007669"/>
    <property type="project" value="UniProtKB-UniPathway"/>
</dbReference>
<sequence length="388" mass="43590">MSVIIVGAGLAGLTLAFALSYLTQGKKDIKLVESIKPDKFLHPNHNGRTIALAYGLCRKIDALNLWSLLDPIATAITRIHVSELGSGGFFSLDASTYGIPFLGQVFELNQAKKIFFNHLEKNKNITLYCPNTVILVTQYTDYILIKLNNGEKIKGDLLVAADGTSSNIARLCGLQWKKRDYQQIALVTQISTDLAHQGQAFERFIRNGSLALLPTSRGLSSLILCLEQEQMKTMYNWNDKEFLTYLQTIFGWRLGKITKVEKRYFYPIESCTRVSTIAQRTVLVSNAAQTLHPIAGQGLNLGMRDILTLTDILISAWKTGKKAGDFSTLKQYQKQRIIDVQTTIDFTDLLVRIFSHPCSTLFIGRTLGLMMINDITYLHNIFIKRSIQ</sequence>